<dbReference type="Proteomes" id="UP000216454">
    <property type="component" value="Unassembled WGS sequence"/>
</dbReference>
<keyword evidence="3" id="KW-1185">Reference proteome</keyword>
<gene>
    <name evidence="2" type="ORF">PSSU_0702</name>
</gene>
<evidence type="ECO:0000313" key="3">
    <source>
        <dbReference type="Proteomes" id="UP000216454"/>
    </source>
</evidence>
<accession>A0A261EYH4</accession>
<dbReference type="EMBL" id="MWWQ01000006">
    <property type="protein sequence ID" value="OZG51919.1"/>
    <property type="molecule type" value="Genomic_DNA"/>
</dbReference>
<proteinExistence type="predicted"/>
<dbReference type="AlphaFoldDB" id="A0A261EYH4"/>
<reference evidence="2 3" key="1">
    <citation type="journal article" date="2017" name="BMC Genomics">
        <title>Comparative genomic and phylogenomic analyses of the Bifidobacteriaceae family.</title>
        <authorList>
            <person name="Lugli G.A."/>
            <person name="Milani C."/>
            <person name="Turroni F."/>
            <person name="Duranti S."/>
            <person name="Mancabelli L."/>
            <person name="Mangifesta M."/>
            <person name="Ferrario C."/>
            <person name="Modesto M."/>
            <person name="Mattarelli P."/>
            <person name="Jiri K."/>
            <person name="van Sinderen D."/>
            <person name="Ventura M."/>
        </authorList>
    </citation>
    <scope>NUCLEOTIDE SEQUENCE [LARGE SCALE GENOMIC DNA]</scope>
    <source>
        <strain evidence="2 3">DSM 24744</strain>
    </source>
</reference>
<organism evidence="2 3">
    <name type="scientific">Pseudoscardovia suis</name>
    <dbReference type="NCBI Taxonomy" id="987063"/>
    <lineage>
        <taxon>Bacteria</taxon>
        <taxon>Bacillati</taxon>
        <taxon>Actinomycetota</taxon>
        <taxon>Actinomycetes</taxon>
        <taxon>Bifidobacteriales</taxon>
        <taxon>Bifidobacteriaceae</taxon>
        <taxon>Pseudoscardovia</taxon>
    </lineage>
</organism>
<name>A0A261EYH4_9BIFI</name>
<evidence type="ECO:0000256" key="1">
    <source>
        <dbReference type="SAM" id="MobiDB-lite"/>
    </source>
</evidence>
<comment type="caution">
    <text evidence="2">The sequence shown here is derived from an EMBL/GenBank/DDBJ whole genome shotgun (WGS) entry which is preliminary data.</text>
</comment>
<protein>
    <submittedName>
        <fullName evidence="2">Uncharacterized protein</fullName>
    </submittedName>
</protein>
<sequence>MHDPLGRDGGGSRMRLANNDDTLPLLQLHVCQQPMHKRSDSPCASAMTAPCVSAMTPIERIQLARGIQSTPSVQSRLSVQSMLSIQSTLSIQSIHRQPSPLVRSGTEANVKTATTSAPCRCSTSAHSRIVAPEVTMSSTRMTGERRSASRFTLTRPRMRTARSSRPDATTDLEETPCKSSTSA</sequence>
<evidence type="ECO:0000313" key="2">
    <source>
        <dbReference type="EMBL" id="OZG51919.1"/>
    </source>
</evidence>
<feature type="region of interest" description="Disordered" evidence="1">
    <location>
        <begin position="137"/>
        <end position="183"/>
    </location>
</feature>